<evidence type="ECO:0000256" key="1">
    <source>
        <dbReference type="SAM" id="Coils"/>
    </source>
</evidence>
<proteinExistence type="predicted"/>
<keyword evidence="3" id="KW-1185">Reference proteome</keyword>
<dbReference type="EMBL" id="JAPWTJ010001554">
    <property type="protein sequence ID" value="KAJ8970923.1"/>
    <property type="molecule type" value="Genomic_DNA"/>
</dbReference>
<keyword evidence="1" id="KW-0175">Coiled coil</keyword>
<protein>
    <submittedName>
        <fullName evidence="2">Uncharacterized protein</fullName>
    </submittedName>
</protein>
<feature type="coiled-coil region" evidence="1">
    <location>
        <begin position="26"/>
        <end position="183"/>
    </location>
</feature>
<organism evidence="2 3">
    <name type="scientific">Molorchus minor</name>
    <dbReference type="NCBI Taxonomy" id="1323400"/>
    <lineage>
        <taxon>Eukaryota</taxon>
        <taxon>Metazoa</taxon>
        <taxon>Ecdysozoa</taxon>
        <taxon>Arthropoda</taxon>
        <taxon>Hexapoda</taxon>
        <taxon>Insecta</taxon>
        <taxon>Pterygota</taxon>
        <taxon>Neoptera</taxon>
        <taxon>Endopterygota</taxon>
        <taxon>Coleoptera</taxon>
        <taxon>Polyphaga</taxon>
        <taxon>Cucujiformia</taxon>
        <taxon>Chrysomeloidea</taxon>
        <taxon>Cerambycidae</taxon>
        <taxon>Lamiinae</taxon>
        <taxon>Monochamini</taxon>
        <taxon>Molorchus</taxon>
    </lineage>
</organism>
<reference evidence="2" key="1">
    <citation type="journal article" date="2023" name="Insect Mol. Biol.">
        <title>Genome sequencing provides insights into the evolution of gene families encoding plant cell wall-degrading enzymes in longhorned beetles.</title>
        <authorList>
            <person name="Shin N.R."/>
            <person name="Okamura Y."/>
            <person name="Kirsch R."/>
            <person name="Pauchet Y."/>
        </authorList>
    </citation>
    <scope>NUCLEOTIDE SEQUENCE</scope>
    <source>
        <strain evidence="2">MMC_N1</strain>
    </source>
</reference>
<evidence type="ECO:0000313" key="2">
    <source>
        <dbReference type="EMBL" id="KAJ8970923.1"/>
    </source>
</evidence>
<sequence>MTLEYKKLKEDICNLTQKHKLTIQENKKIVEELQAAIRNNKEITIELENVLQEKESYSNLCKKLEKIKTELQDTLEQRNCKIEYMTLEYKRLNEDFDNITQENVKLQEKLKKSLDDHKNITNELENELQEKTTSNECHLNTISKLRNEVERFIIEKSNISQEFDRVSQEKSDLLSNILSLEKEYSKYLEGIKCCLLEKVLYLSKIIFRFHTKLENMTESCKVQILDNMEHKESLNIQLEELIDKQNALTFEENKIDWSLDVIIKQTDKLASEKNDLAQSLETKKQGIPKACT</sequence>
<evidence type="ECO:0000313" key="3">
    <source>
        <dbReference type="Proteomes" id="UP001162164"/>
    </source>
</evidence>
<name>A0ABQ9J177_9CUCU</name>
<comment type="caution">
    <text evidence="2">The sequence shown here is derived from an EMBL/GenBank/DDBJ whole genome shotgun (WGS) entry which is preliminary data.</text>
</comment>
<accession>A0ABQ9J177</accession>
<gene>
    <name evidence="2" type="ORF">NQ317_017241</name>
</gene>
<dbReference type="Proteomes" id="UP001162164">
    <property type="component" value="Unassembled WGS sequence"/>
</dbReference>